<evidence type="ECO:0000259" key="13">
    <source>
        <dbReference type="PROSITE" id="PS51449"/>
    </source>
</evidence>
<organism evidence="15 16">
    <name type="scientific">Infirmifilum uzonense</name>
    <dbReference type="NCBI Taxonomy" id="1550241"/>
    <lineage>
        <taxon>Archaea</taxon>
        <taxon>Thermoproteota</taxon>
        <taxon>Thermoprotei</taxon>
        <taxon>Thermofilales</taxon>
        <taxon>Thermofilaceae</taxon>
        <taxon>Infirmifilum</taxon>
    </lineage>
</organism>
<dbReference type="InterPro" id="IPR058240">
    <property type="entry name" value="rSAM_sf"/>
</dbReference>
<evidence type="ECO:0000256" key="11">
    <source>
        <dbReference type="RuleBase" id="RU368081"/>
    </source>
</evidence>
<keyword evidence="16" id="KW-1185">Reference proteome</keyword>
<dbReference type="Pfam" id="PF04055">
    <property type="entry name" value="Radical_SAM"/>
    <property type="match status" value="1"/>
</dbReference>
<dbReference type="EC" id="2.8.4.5" evidence="11"/>
<keyword evidence="4 11" id="KW-0808">Transferase</keyword>
<dbReference type="PATRIC" id="fig|1550241.5.peg.1357"/>
<dbReference type="OrthoDB" id="372134at2157"/>
<accession>A0A0F7FI28</accession>
<evidence type="ECO:0000256" key="6">
    <source>
        <dbReference type="ARBA" id="ARBA00022694"/>
    </source>
</evidence>
<evidence type="ECO:0000256" key="10">
    <source>
        <dbReference type="ARBA" id="ARBA00051661"/>
    </source>
</evidence>
<dbReference type="GO" id="GO:0046872">
    <property type="term" value="F:metal ion binding"/>
    <property type="evidence" value="ECO:0007669"/>
    <property type="project" value="UniProtKB-UniRule"/>
</dbReference>
<dbReference type="GeneID" id="25401871"/>
<gene>
    <name evidence="15" type="ORF">MA03_06530</name>
</gene>
<dbReference type="RefSeq" id="WP_052884493.1">
    <property type="nucleotide sequence ID" value="NZ_CP009961.1"/>
</dbReference>
<evidence type="ECO:0000256" key="1">
    <source>
        <dbReference type="ARBA" id="ARBA00002399"/>
    </source>
</evidence>
<comment type="cofactor">
    <cofactor evidence="11">
        <name>[4Fe-4S] cluster</name>
        <dbReference type="ChEBI" id="CHEBI:49883"/>
    </cofactor>
    <text evidence="11">Binds 1 or 2 [4Fe-4S] cluster. One cluster is coordinated with 3 cysteines and an exchangeable S-adenosyl-L-methionine.</text>
</comment>
<evidence type="ECO:0000313" key="16">
    <source>
        <dbReference type="Proteomes" id="UP000067434"/>
    </source>
</evidence>
<evidence type="ECO:0000259" key="12">
    <source>
        <dbReference type="PROSITE" id="PS50926"/>
    </source>
</evidence>
<comment type="similarity">
    <text evidence="2 11">Belongs to the methylthiotransferase family. CDKAL1 subfamily.</text>
</comment>
<sequence length="427" mass="48207">MKVFIETFGCWLNKGESDIMKTLLRERGHEVVDTPEKADTVIVNTCAVRGDTETKIFRELTRLEALRKKTGFRLVVTGCLTNVRPKSILEIAPEASLVEPDSLERIVEVVESEKQLLLLRSYPRMRNVLPEFEGGVTYILPVQSGCLGACSFCIEWVTRGLGVKSYPLDSIVKAVENAVKKGAKEVYLVGQDLATYGYDLGTNLTALIEEILQTVKGEYRIRIGMMEPMLLRSQIDGLLTLARDERLYKYFHIPVQSGDDNVLKLMNRKYTVSEYRDLVGRIRSQGLSSSIATDIIVGFPGEDENAFNNTLRLLGELMFDKVHIARYTLRPFTKGYLMKGPPEPLKKLRSKIATELSFRIAYEINRKYLGMTKEVLINSVSMRGDFTGRTPEYKPVVFKDYDLELGAFVKARIVDASPLHLVGEVVD</sequence>
<keyword evidence="6 11" id="KW-0819">tRNA processing</keyword>
<dbReference type="InterPro" id="IPR005839">
    <property type="entry name" value="Methylthiotransferase"/>
</dbReference>
<dbReference type="GO" id="GO:0035598">
    <property type="term" value="F:tRNA (N(6)-L-threonylcarbamoyladenosine(37)-C(2))-methylthiotransferase activity"/>
    <property type="evidence" value="ECO:0007669"/>
    <property type="project" value="UniProtKB-UniRule"/>
</dbReference>
<reference evidence="15 16" key="1">
    <citation type="journal article" date="2015" name="Stand. Genomic Sci.">
        <title>Complete genome sequence of and proposal of Thermofilum uzonense sp. nov. a novel hyperthermophilic crenarchaeon and emended description of the genus Thermofilum.</title>
        <authorList>
            <person name="Toshchakov S.V."/>
            <person name="Korzhenkov A.A."/>
            <person name="Samarov N.I."/>
            <person name="Mazunin I.O."/>
            <person name="Mozhey O.I."/>
            <person name="Shmyr I.S."/>
            <person name="Derbikova K.S."/>
            <person name="Taranov E.A."/>
            <person name="Dominova I.N."/>
            <person name="Bonch-Osmolovskaya E.A."/>
            <person name="Patrushev M.V."/>
            <person name="Podosokorskaya O.A."/>
            <person name="Kublanov I.V."/>
        </authorList>
    </citation>
    <scope>NUCLEOTIDE SEQUENCE [LARGE SCALE GENOMIC DNA]</scope>
    <source>
        <strain evidence="15 16">1807-2</strain>
    </source>
</reference>
<dbReference type="PANTHER" id="PTHR11918:SF45">
    <property type="entry name" value="THREONYLCARBAMOYLADENOSINE TRNA METHYLTHIOTRANSFERASE"/>
    <property type="match status" value="1"/>
</dbReference>
<dbReference type="Pfam" id="PF01938">
    <property type="entry name" value="TRAM"/>
    <property type="match status" value="1"/>
</dbReference>
<dbReference type="InterPro" id="IPR023404">
    <property type="entry name" value="rSAM_horseshoe"/>
</dbReference>
<evidence type="ECO:0000256" key="2">
    <source>
        <dbReference type="ARBA" id="ARBA00008616"/>
    </source>
</evidence>
<comment type="catalytic activity">
    <reaction evidence="10 11">
        <text>N(6)-L-threonylcarbamoyladenosine(37) in tRNA + (sulfur carrier)-SH + AH2 + 2 S-adenosyl-L-methionine = 2-methylsulfanyl-N(6)-L-threonylcarbamoyladenosine(37) in tRNA + (sulfur carrier)-H + 5'-deoxyadenosine + L-methionine + A + S-adenosyl-L-homocysteine + 2 H(+)</text>
        <dbReference type="Rhea" id="RHEA:37075"/>
        <dbReference type="Rhea" id="RHEA-COMP:10163"/>
        <dbReference type="Rhea" id="RHEA-COMP:11092"/>
        <dbReference type="Rhea" id="RHEA-COMP:14737"/>
        <dbReference type="Rhea" id="RHEA-COMP:14739"/>
        <dbReference type="ChEBI" id="CHEBI:13193"/>
        <dbReference type="ChEBI" id="CHEBI:15378"/>
        <dbReference type="ChEBI" id="CHEBI:17319"/>
        <dbReference type="ChEBI" id="CHEBI:17499"/>
        <dbReference type="ChEBI" id="CHEBI:29917"/>
        <dbReference type="ChEBI" id="CHEBI:57844"/>
        <dbReference type="ChEBI" id="CHEBI:57856"/>
        <dbReference type="ChEBI" id="CHEBI:59789"/>
        <dbReference type="ChEBI" id="CHEBI:64428"/>
        <dbReference type="ChEBI" id="CHEBI:74418"/>
        <dbReference type="ChEBI" id="CHEBI:74420"/>
        <dbReference type="EC" id="2.8.4.5"/>
    </reaction>
</comment>
<dbReference type="SMART" id="SM00729">
    <property type="entry name" value="Elp3"/>
    <property type="match status" value="1"/>
</dbReference>
<dbReference type="PANTHER" id="PTHR11918">
    <property type="entry name" value="RADICAL SAM PROTEINS"/>
    <property type="match status" value="1"/>
</dbReference>
<dbReference type="PROSITE" id="PS50926">
    <property type="entry name" value="TRAM"/>
    <property type="match status" value="1"/>
</dbReference>
<feature type="domain" description="TRAM" evidence="12">
    <location>
        <begin position="366"/>
        <end position="427"/>
    </location>
</feature>
<evidence type="ECO:0000256" key="3">
    <source>
        <dbReference type="ARBA" id="ARBA00022485"/>
    </source>
</evidence>
<dbReference type="NCBIfam" id="TIGR01578">
    <property type="entry name" value="MiaB-like-B"/>
    <property type="match status" value="1"/>
</dbReference>
<dbReference type="Proteomes" id="UP000067434">
    <property type="component" value="Chromosome"/>
</dbReference>
<dbReference type="SFLD" id="SFLDS00029">
    <property type="entry name" value="Radical_SAM"/>
    <property type="match status" value="1"/>
</dbReference>
<dbReference type="Gene3D" id="3.40.50.12160">
    <property type="entry name" value="Methylthiotransferase, N-terminal domain"/>
    <property type="match status" value="1"/>
</dbReference>
<evidence type="ECO:0000256" key="7">
    <source>
        <dbReference type="ARBA" id="ARBA00022723"/>
    </source>
</evidence>
<evidence type="ECO:0000256" key="9">
    <source>
        <dbReference type="ARBA" id="ARBA00023014"/>
    </source>
</evidence>
<evidence type="ECO:0000256" key="5">
    <source>
        <dbReference type="ARBA" id="ARBA00022691"/>
    </source>
</evidence>
<dbReference type="KEGG" id="thf:MA03_06530"/>
<dbReference type="PROSITE" id="PS51918">
    <property type="entry name" value="RADICAL_SAM"/>
    <property type="match status" value="1"/>
</dbReference>
<dbReference type="CDD" id="cd01335">
    <property type="entry name" value="Radical_SAM"/>
    <property type="match status" value="1"/>
</dbReference>
<dbReference type="SFLD" id="SFLDG01082">
    <property type="entry name" value="B12-binding_domain_containing"/>
    <property type="match status" value="1"/>
</dbReference>
<dbReference type="SUPFAM" id="SSF102114">
    <property type="entry name" value="Radical SAM enzymes"/>
    <property type="match status" value="1"/>
</dbReference>
<name>A0A0F7FI28_9CREN</name>
<dbReference type="AlphaFoldDB" id="A0A0F7FI28"/>
<dbReference type="InterPro" id="IPR013848">
    <property type="entry name" value="Methylthiotransferase_N"/>
</dbReference>
<dbReference type="InterPro" id="IPR006466">
    <property type="entry name" value="MiaB-like_arc_euk"/>
</dbReference>
<keyword evidence="9 11" id="KW-0411">Iron-sulfur</keyword>
<protein>
    <recommendedName>
        <fullName evidence="11">tRNA-t(6)A37 methylthiotransferase</fullName>
        <ecNumber evidence="11">2.8.4.5</ecNumber>
    </recommendedName>
</protein>
<dbReference type="Gene3D" id="3.80.30.20">
    <property type="entry name" value="tm_1862 like domain"/>
    <property type="match status" value="1"/>
</dbReference>
<keyword evidence="3 11" id="KW-0004">4Fe-4S</keyword>
<dbReference type="InterPro" id="IPR007197">
    <property type="entry name" value="rSAM"/>
</dbReference>
<keyword evidence="8 11" id="KW-0408">Iron</keyword>
<keyword evidence="5 11" id="KW-0949">S-adenosyl-L-methionine</keyword>
<dbReference type="GO" id="GO:0051539">
    <property type="term" value="F:4 iron, 4 sulfur cluster binding"/>
    <property type="evidence" value="ECO:0007669"/>
    <property type="project" value="UniProtKB-UniRule"/>
</dbReference>
<dbReference type="STRING" id="1550241.MA03_06530"/>
<dbReference type="FunFam" id="3.40.50.12160:FF:000003">
    <property type="entry name" value="CDK5 regulatory subunit-associated protein 1"/>
    <property type="match status" value="1"/>
</dbReference>
<dbReference type="InterPro" id="IPR002792">
    <property type="entry name" value="TRAM_dom"/>
</dbReference>
<feature type="domain" description="Radical SAM core" evidence="14">
    <location>
        <begin position="132"/>
        <end position="363"/>
    </location>
</feature>
<evidence type="ECO:0000256" key="8">
    <source>
        <dbReference type="ARBA" id="ARBA00023004"/>
    </source>
</evidence>
<feature type="domain" description="MTTase N-terminal" evidence="13">
    <location>
        <begin position="1"/>
        <end position="115"/>
    </location>
</feature>
<dbReference type="Pfam" id="PF00919">
    <property type="entry name" value="UPF0004"/>
    <property type="match status" value="1"/>
</dbReference>
<evidence type="ECO:0000259" key="14">
    <source>
        <dbReference type="PROSITE" id="PS51918"/>
    </source>
</evidence>
<dbReference type="EMBL" id="CP009961">
    <property type="protein sequence ID" value="AKG38974.1"/>
    <property type="molecule type" value="Genomic_DNA"/>
</dbReference>
<dbReference type="NCBIfam" id="TIGR00089">
    <property type="entry name" value="MiaB/RimO family radical SAM methylthiotransferase"/>
    <property type="match status" value="1"/>
</dbReference>
<comment type="function">
    <text evidence="1 11">Catalyzes the methylthiolation of N6-threonylcarbamoyladenosine (t(6)A), leading to the formation of 2-methylthio-N6-threonylcarbamoyladenosine (ms(2)t(6)A) at position 37 in tRNAs that read codons beginning with adenine.</text>
</comment>
<dbReference type="InterPro" id="IPR038135">
    <property type="entry name" value="Methylthiotransferase_N_sf"/>
</dbReference>
<evidence type="ECO:0000256" key="4">
    <source>
        <dbReference type="ARBA" id="ARBA00022679"/>
    </source>
</evidence>
<proteinExistence type="inferred from homology"/>
<evidence type="ECO:0000313" key="15">
    <source>
        <dbReference type="EMBL" id="AKG38974.1"/>
    </source>
</evidence>
<dbReference type="HOGENOM" id="CLU_018697_4_2_2"/>
<dbReference type="InterPro" id="IPR006638">
    <property type="entry name" value="Elp3/MiaA/NifB-like_rSAM"/>
</dbReference>
<keyword evidence="7 11" id="KW-0479">Metal-binding</keyword>
<dbReference type="PROSITE" id="PS51449">
    <property type="entry name" value="MTTASE_N"/>
    <property type="match status" value="1"/>
</dbReference>